<evidence type="ECO:0000256" key="1">
    <source>
        <dbReference type="SAM" id="MobiDB-lite"/>
    </source>
</evidence>
<reference evidence="2" key="1">
    <citation type="submission" date="2019-02" db="EMBL/GenBank/DDBJ databases">
        <authorList>
            <person name="Gruber-Vodicka R. H."/>
            <person name="Seah K. B. B."/>
        </authorList>
    </citation>
    <scope>NUCLEOTIDE SEQUENCE</scope>
    <source>
        <strain evidence="2">BECK_S127</strain>
    </source>
</reference>
<gene>
    <name evidence="2" type="ORF">BECKSD772D_GA0070982_100165</name>
</gene>
<name>A0A451BHK4_9GAMM</name>
<accession>A0A451BHK4</accession>
<organism evidence="2">
    <name type="scientific">Candidatus Kentrum sp. SD</name>
    <dbReference type="NCBI Taxonomy" id="2126332"/>
    <lineage>
        <taxon>Bacteria</taxon>
        <taxon>Pseudomonadati</taxon>
        <taxon>Pseudomonadota</taxon>
        <taxon>Gammaproteobacteria</taxon>
        <taxon>Candidatus Kentrum</taxon>
    </lineage>
</organism>
<dbReference type="EMBL" id="CAADHB010000001">
    <property type="protein sequence ID" value="VFK77736.1"/>
    <property type="molecule type" value="Genomic_DNA"/>
</dbReference>
<protein>
    <submittedName>
        <fullName evidence="2">Uncharacterized protein</fullName>
    </submittedName>
</protein>
<evidence type="ECO:0000313" key="2">
    <source>
        <dbReference type="EMBL" id="VFK77736.1"/>
    </source>
</evidence>
<dbReference type="AlphaFoldDB" id="A0A451BHK4"/>
<sequence length="75" mass="8260">MVVKMSELFNSINQGLREAIAYSEGKCPEAAVHESPPTEVKNIRPGLNMPQDDAQSSVRTGTNPNTENRIRYALS</sequence>
<feature type="region of interest" description="Disordered" evidence="1">
    <location>
        <begin position="30"/>
        <end position="75"/>
    </location>
</feature>
<feature type="compositionally biased region" description="Polar residues" evidence="1">
    <location>
        <begin position="53"/>
        <end position="67"/>
    </location>
</feature>
<proteinExistence type="predicted"/>